<comment type="caution">
    <text evidence="1">The sequence shown here is derived from an EMBL/GenBank/DDBJ whole genome shotgun (WGS) entry which is preliminary data.</text>
</comment>
<reference evidence="2" key="1">
    <citation type="journal article" date="2017" name="bioRxiv">
        <title>Comparative analysis of the genomes of Stylophora pistillata and Acropora digitifera provides evidence for extensive differences between species of corals.</title>
        <authorList>
            <person name="Voolstra C.R."/>
            <person name="Li Y."/>
            <person name="Liew Y.J."/>
            <person name="Baumgarten S."/>
            <person name="Zoccola D."/>
            <person name="Flot J.-F."/>
            <person name="Tambutte S."/>
            <person name="Allemand D."/>
            <person name="Aranda M."/>
        </authorList>
    </citation>
    <scope>NUCLEOTIDE SEQUENCE [LARGE SCALE GENOMIC DNA]</scope>
</reference>
<proteinExistence type="predicted"/>
<evidence type="ECO:0008006" key="3">
    <source>
        <dbReference type="Google" id="ProtNLM"/>
    </source>
</evidence>
<gene>
    <name evidence="1" type="ORF">AWC38_SpisGene20226</name>
</gene>
<dbReference type="AlphaFoldDB" id="A0A2B4REI1"/>
<keyword evidence="2" id="KW-1185">Reference proteome</keyword>
<protein>
    <recommendedName>
        <fullName evidence="3">DUF4781 domain-containing protein</fullName>
    </recommendedName>
</protein>
<dbReference type="OrthoDB" id="10413055at2759"/>
<dbReference type="Proteomes" id="UP000225706">
    <property type="component" value="Unassembled WGS sequence"/>
</dbReference>
<evidence type="ECO:0000313" key="2">
    <source>
        <dbReference type="Proteomes" id="UP000225706"/>
    </source>
</evidence>
<accession>A0A2B4REI1</accession>
<organism evidence="1 2">
    <name type="scientific">Stylophora pistillata</name>
    <name type="common">Smooth cauliflower coral</name>
    <dbReference type="NCBI Taxonomy" id="50429"/>
    <lineage>
        <taxon>Eukaryota</taxon>
        <taxon>Metazoa</taxon>
        <taxon>Cnidaria</taxon>
        <taxon>Anthozoa</taxon>
        <taxon>Hexacorallia</taxon>
        <taxon>Scleractinia</taxon>
        <taxon>Astrocoeniina</taxon>
        <taxon>Pocilloporidae</taxon>
        <taxon>Stylophora</taxon>
    </lineage>
</organism>
<name>A0A2B4REI1_STYPI</name>
<sequence>MGNSSSESFNGDALRQELEQVPQLPLPSLNLAALAAFEEFEKSLENMELFKSKFTFRREDVKCLTEDEFGKMMDRYQIPETQRYGSKASSVVVHYEESGSFVKTILMFSRSKKHRYDVVVAEKKMSTNLDWERTGLVTGYSAAVTGVASVINPALGMSLGILSLLRIGSKVIKGPNQHESEDIITGFMMKQLIAAQDLVATEQGKLAFVHGGHHILLDEAESPRSSCCTGCSPFKRKKCEQ</sequence>
<dbReference type="EMBL" id="LSMT01000637">
    <property type="protein sequence ID" value="PFX15556.1"/>
    <property type="molecule type" value="Genomic_DNA"/>
</dbReference>
<evidence type="ECO:0000313" key="1">
    <source>
        <dbReference type="EMBL" id="PFX15556.1"/>
    </source>
</evidence>